<accession>A0A0W0CW37</accession>
<dbReference type="GO" id="GO:0044572">
    <property type="term" value="P:[4Fe-4S] cluster assembly"/>
    <property type="evidence" value="ECO:0007669"/>
    <property type="project" value="EnsemblFungi"/>
</dbReference>
<comment type="similarity">
    <text evidence="1">Belongs to the HesB/IscA family.</text>
</comment>
<dbReference type="VEuPathDB" id="FungiDB:GWK60_D01617"/>
<proteinExistence type="inferred from homology"/>
<comment type="caution">
    <text evidence="3">The sequence shown here is derived from an EMBL/GenBank/DDBJ whole genome shotgun (WGS) entry which is preliminary data.</text>
</comment>
<dbReference type="SUPFAM" id="SSF89360">
    <property type="entry name" value="HesB-like domain"/>
    <property type="match status" value="1"/>
</dbReference>
<dbReference type="Pfam" id="PF01521">
    <property type="entry name" value="Fe-S_biosyn"/>
    <property type="match status" value="1"/>
</dbReference>
<sequence length="226" mass="24819">MRDSVTLDKTAVKMIGIRSVTVSRISVRGYARVVSMPKVIPMAKAMAKPMAKPMMNTMQNTRWYGIKVEASEGEVPLVEPYKVLNKQEDKGLKIAERAAKRLNEIYKESQEVLRVLVESGGCHGFQYNMKLVPESTLSLEETGNSESKTQEEVVDEFAEGADSSSKDVIYIVSEEGGKVAIDETSLGILNNTTLNYTTELIGSTFKITDGNLKSSCGCGSSFDIEK</sequence>
<feature type="domain" description="Core" evidence="2">
    <location>
        <begin position="92"/>
        <end position="219"/>
    </location>
</feature>
<dbReference type="EMBL" id="LLZZ01000130">
    <property type="protein sequence ID" value="KTB01731.1"/>
    <property type="molecule type" value="Genomic_DNA"/>
</dbReference>
<reference evidence="3 4" key="1">
    <citation type="submission" date="2015-10" db="EMBL/GenBank/DDBJ databases">
        <title>Draft genomes sequences of Candida glabrata isolates 1A, 1B, 2A, 2B, 3A and 3B.</title>
        <authorList>
            <person name="Haavelsrud O.E."/>
            <person name="Gaustad P."/>
        </authorList>
    </citation>
    <scope>NUCLEOTIDE SEQUENCE [LARGE SCALE GENOMIC DNA]</scope>
    <source>
        <strain evidence="3">910700640</strain>
    </source>
</reference>
<dbReference type="PANTHER" id="PTHR43011:SF1">
    <property type="entry name" value="IRON-SULFUR CLUSTER ASSEMBLY 2 HOMOLOG, MITOCHONDRIAL"/>
    <property type="match status" value="1"/>
</dbReference>
<dbReference type="GO" id="GO:0005759">
    <property type="term" value="C:mitochondrial matrix"/>
    <property type="evidence" value="ECO:0007669"/>
    <property type="project" value="EnsemblFungi"/>
</dbReference>
<dbReference type="VEuPathDB" id="FungiDB:CAGL0D01496g"/>
<protein>
    <submittedName>
        <fullName evidence="3">Iron-sulfur assembly protein 2</fullName>
    </submittedName>
</protein>
<dbReference type="VEuPathDB" id="FungiDB:GVI51_D01397"/>
<dbReference type="VEuPathDB" id="FungiDB:B1J91_D01496g"/>
<name>A0A0W0CW37_CANGB</name>
<dbReference type="InterPro" id="IPR000361">
    <property type="entry name" value="ATAP_core_dom"/>
</dbReference>
<dbReference type="AlphaFoldDB" id="A0A0W0CW37"/>
<dbReference type="GO" id="GO:0005506">
    <property type="term" value="F:iron ion binding"/>
    <property type="evidence" value="ECO:0007669"/>
    <property type="project" value="EnsemblFungi"/>
</dbReference>
<evidence type="ECO:0000256" key="1">
    <source>
        <dbReference type="ARBA" id="ARBA00006718"/>
    </source>
</evidence>
<evidence type="ECO:0000259" key="2">
    <source>
        <dbReference type="Pfam" id="PF01521"/>
    </source>
</evidence>
<dbReference type="GO" id="GO:0005758">
    <property type="term" value="C:mitochondrial intermembrane space"/>
    <property type="evidence" value="ECO:0007669"/>
    <property type="project" value="EnsemblFungi"/>
</dbReference>
<dbReference type="InterPro" id="IPR035903">
    <property type="entry name" value="HesB-like_dom_sf"/>
</dbReference>
<dbReference type="GO" id="GO:0009102">
    <property type="term" value="P:biotin biosynthetic process"/>
    <property type="evidence" value="ECO:0007669"/>
    <property type="project" value="EnsemblFungi"/>
</dbReference>
<dbReference type="GO" id="GO:0051537">
    <property type="term" value="F:2 iron, 2 sulfur cluster binding"/>
    <property type="evidence" value="ECO:0007669"/>
    <property type="project" value="TreeGrafter"/>
</dbReference>
<evidence type="ECO:0000313" key="3">
    <source>
        <dbReference type="EMBL" id="KTB01731.1"/>
    </source>
</evidence>
<dbReference type="Gene3D" id="2.60.300.12">
    <property type="entry name" value="HesB-like domain"/>
    <property type="match status" value="1"/>
</dbReference>
<organism evidence="3 4">
    <name type="scientific">Candida glabrata</name>
    <name type="common">Yeast</name>
    <name type="synonym">Torulopsis glabrata</name>
    <dbReference type="NCBI Taxonomy" id="5478"/>
    <lineage>
        <taxon>Eukaryota</taxon>
        <taxon>Fungi</taxon>
        <taxon>Dikarya</taxon>
        <taxon>Ascomycota</taxon>
        <taxon>Saccharomycotina</taxon>
        <taxon>Saccharomycetes</taxon>
        <taxon>Saccharomycetales</taxon>
        <taxon>Saccharomycetaceae</taxon>
        <taxon>Nakaseomyces</taxon>
    </lineage>
</organism>
<gene>
    <name evidence="3" type="ORF">AO440_000672</name>
</gene>
<dbReference type="Proteomes" id="UP000054886">
    <property type="component" value="Unassembled WGS sequence"/>
</dbReference>
<dbReference type="PANTHER" id="PTHR43011">
    <property type="entry name" value="IRON-SULFUR CLUSTER ASSEMBLY 2 HOMOLOG, MITOCHONDRIAL"/>
    <property type="match status" value="1"/>
</dbReference>
<evidence type="ECO:0000313" key="4">
    <source>
        <dbReference type="Proteomes" id="UP000054886"/>
    </source>
</evidence>
<dbReference type="GO" id="GO:0051539">
    <property type="term" value="F:4 iron, 4 sulfur cluster binding"/>
    <property type="evidence" value="ECO:0007669"/>
    <property type="project" value="TreeGrafter"/>
</dbReference>
<dbReference type="PhylomeDB" id="A0A0W0CW37"/>